<dbReference type="KEGG" id="mai:MICA_11"/>
<evidence type="ECO:0000256" key="1">
    <source>
        <dbReference type="SAM" id="Phobius"/>
    </source>
</evidence>
<dbReference type="OrthoDB" id="9856645at2"/>
<dbReference type="RefSeq" id="WP_014101582.1">
    <property type="nucleotide sequence ID" value="NC_016026.1"/>
</dbReference>
<dbReference type="STRING" id="856793.MICA_11"/>
<dbReference type="Proteomes" id="UP000009286">
    <property type="component" value="Chromosome"/>
</dbReference>
<name>G2KLC3_MICAA</name>
<keyword evidence="1" id="KW-1133">Transmembrane helix</keyword>
<accession>G2KLC3</accession>
<dbReference type="EMBL" id="CP002382">
    <property type="protein sequence ID" value="AEP08359.1"/>
    <property type="molecule type" value="Genomic_DNA"/>
</dbReference>
<feature type="transmembrane region" description="Helical" evidence="1">
    <location>
        <begin position="76"/>
        <end position="96"/>
    </location>
</feature>
<evidence type="ECO:0000313" key="3">
    <source>
        <dbReference type="Proteomes" id="UP000009286"/>
    </source>
</evidence>
<proteinExistence type="predicted"/>
<evidence type="ECO:0000313" key="2">
    <source>
        <dbReference type="EMBL" id="AEP08359.1"/>
    </source>
</evidence>
<dbReference type="HOGENOM" id="CLU_1873036_0_0_5"/>
<reference evidence="2 3" key="1">
    <citation type="journal article" date="2011" name="BMC Genomics">
        <title>Genomic insights into an obligate epibiotic bacterial predator: Micavibrio aeruginosavorus ARL-13.</title>
        <authorList>
            <person name="Wang Z."/>
            <person name="Kadouri D."/>
            <person name="Wu M."/>
        </authorList>
    </citation>
    <scope>NUCLEOTIDE SEQUENCE [LARGE SCALE GENOMIC DNA]</scope>
    <source>
        <strain evidence="2 3">ARL-13</strain>
    </source>
</reference>
<protein>
    <submittedName>
        <fullName evidence="2">Uncharacterized protein</fullName>
    </submittedName>
</protein>
<feature type="transmembrane region" description="Helical" evidence="1">
    <location>
        <begin position="45"/>
        <end position="64"/>
    </location>
</feature>
<keyword evidence="1" id="KW-0472">Membrane</keyword>
<dbReference type="AlphaFoldDB" id="G2KLC3"/>
<keyword evidence="3" id="KW-1185">Reference proteome</keyword>
<gene>
    <name evidence="2" type="ordered locus">MICA_11</name>
</gene>
<organism evidence="2 3">
    <name type="scientific">Micavibrio aeruginosavorus (strain ARL-13)</name>
    <dbReference type="NCBI Taxonomy" id="856793"/>
    <lineage>
        <taxon>Bacteria</taxon>
        <taxon>Pseudomonadati</taxon>
        <taxon>Bdellovibrionota</taxon>
        <taxon>Bdellovibrionia</taxon>
        <taxon>Bdellovibrionales</taxon>
        <taxon>Pseudobdellovibrionaceae</taxon>
        <taxon>Micavibrio</taxon>
    </lineage>
</organism>
<keyword evidence="1" id="KW-0812">Transmembrane</keyword>
<sequence>MQNDRDTGPDTNIDFSAAMDRLDTLNAQIRQHETRVRALALYSRMTPIAGVVTGAACANTLFVYNAAKDAETETPAVPAFGGMTLVLAFAAVALFVKQQKTRALVKNGEAAYQSNMKEKADMLDLPVEIFKPKPIVPRR</sequence>